<evidence type="ECO:0000313" key="1">
    <source>
        <dbReference type="Proteomes" id="UP000887564"/>
    </source>
</evidence>
<proteinExistence type="predicted"/>
<accession>A0A914S012</accession>
<dbReference type="Proteomes" id="UP000887564">
    <property type="component" value="Unplaced"/>
</dbReference>
<sequence length="67" mass="7899">MLGKACEYVIAYRNLQAKAEYEIYRKRLLMKKSKSVPSSPRMSLIDFSGIYSKHFLIDLIFFESFLI</sequence>
<organism evidence="1 2">
    <name type="scientific">Parascaris equorum</name>
    <name type="common">Equine roundworm</name>
    <dbReference type="NCBI Taxonomy" id="6256"/>
    <lineage>
        <taxon>Eukaryota</taxon>
        <taxon>Metazoa</taxon>
        <taxon>Ecdysozoa</taxon>
        <taxon>Nematoda</taxon>
        <taxon>Chromadorea</taxon>
        <taxon>Rhabditida</taxon>
        <taxon>Spirurina</taxon>
        <taxon>Ascaridomorpha</taxon>
        <taxon>Ascaridoidea</taxon>
        <taxon>Ascarididae</taxon>
        <taxon>Parascaris</taxon>
    </lineage>
</organism>
<keyword evidence="1" id="KW-1185">Reference proteome</keyword>
<name>A0A914S012_PAREQ</name>
<dbReference type="AlphaFoldDB" id="A0A914S012"/>
<evidence type="ECO:0000313" key="2">
    <source>
        <dbReference type="WBParaSite" id="PEQ_0001170701-mRNA-1"/>
    </source>
</evidence>
<reference evidence="2" key="1">
    <citation type="submission" date="2022-11" db="UniProtKB">
        <authorList>
            <consortium name="WormBaseParasite"/>
        </authorList>
    </citation>
    <scope>IDENTIFICATION</scope>
</reference>
<protein>
    <submittedName>
        <fullName evidence="2">Uncharacterized protein</fullName>
    </submittedName>
</protein>
<dbReference type="WBParaSite" id="PEQ_0001170701-mRNA-1">
    <property type="protein sequence ID" value="PEQ_0001170701-mRNA-1"/>
    <property type="gene ID" value="PEQ_0001170701"/>
</dbReference>